<reference evidence="2 3" key="1">
    <citation type="submission" date="2017-09" db="EMBL/GenBank/DDBJ databases">
        <title>Depth-based differentiation of microbial function through sediment-hosted aquifers and enrichment of novel symbionts in the deep terrestrial subsurface.</title>
        <authorList>
            <person name="Probst A.J."/>
            <person name="Ladd B."/>
            <person name="Jarett J.K."/>
            <person name="Geller-Mcgrath D.E."/>
            <person name="Sieber C.M."/>
            <person name="Emerson J.B."/>
            <person name="Anantharaman K."/>
            <person name="Thomas B.C."/>
            <person name="Malmstrom R."/>
            <person name="Stieglmeier M."/>
            <person name="Klingl A."/>
            <person name="Woyke T."/>
            <person name="Ryan C.M."/>
            <person name="Banfield J.F."/>
        </authorList>
    </citation>
    <scope>NUCLEOTIDE SEQUENCE [LARGE SCALE GENOMIC DNA]</scope>
    <source>
        <strain evidence="2">CG15_BIG_FIL_POST_REV_8_21_14_020_45_12</strain>
    </source>
</reference>
<keyword evidence="1" id="KW-1133">Transmembrane helix</keyword>
<feature type="transmembrane region" description="Helical" evidence="1">
    <location>
        <begin position="113"/>
        <end position="131"/>
    </location>
</feature>
<accession>A0A2M7H2K8</accession>
<dbReference type="Proteomes" id="UP000230292">
    <property type="component" value="Unassembled WGS sequence"/>
</dbReference>
<feature type="transmembrane region" description="Helical" evidence="1">
    <location>
        <begin position="57"/>
        <end position="75"/>
    </location>
</feature>
<gene>
    <name evidence="2" type="ORF">COW24_05250</name>
</gene>
<organism evidence="2 3">
    <name type="scientific">Candidatus Kerfeldbacteria bacterium CG15_BIG_FIL_POST_REV_8_21_14_020_45_12</name>
    <dbReference type="NCBI Taxonomy" id="2014247"/>
    <lineage>
        <taxon>Bacteria</taxon>
        <taxon>Candidatus Kerfeldiibacteriota</taxon>
    </lineage>
</organism>
<dbReference type="EMBL" id="PFGC01000052">
    <property type="protein sequence ID" value="PIW36463.1"/>
    <property type="molecule type" value="Genomic_DNA"/>
</dbReference>
<comment type="caution">
    <text evidence="2">The sequence shown here is derived from an EMBL/GenBank/DDBJ whole genome shotgun (WGS) entry which is preliminary data.</text>
</comment>
<evidence type="ECO:0000313" key="3">
    <source>
        <dbReference type="Proteomes" id="UP000230292"/>
    </source>
</evidence>
<protein>
    <submittedName>
        <fullName evidence="2">Uncharacterized protein</fullName>
    </submittedName>
</protein>
<evidence type="ECO:0000256" key="1">
    <source>
        <dbReference type="SAM" id="Phobius"/>
    </source>
</evidence>
<sequence length="159" mass="17505">MDFLPLVTIPVFLVLVALTKPSLMKYTGWNVCAICVAVSATWVTLLFLLWRGFILDTTSIAILMGMSVTGFMYKLETYYNVNALRHLWMARLVTVLGGFLTVMLIVERSWQGALVSGIGSLIGLVIISFLLQGTTHREAVESAGDGVKKSLLKKLDNCC</sequence>
<dbReference type="AlphaFoldDB" id="A0A2M7H2K8"/>
<feature type="transmembrane region" description="Helical" evidence="1">
    <location>
        <begin position="87"/>
        <end position="106"/>
    </location>
</feature>
<evidence type="ECO:0000313" key="2">
    <source>
        <dbReference type="EMBL" id="PIW36463.1"/>
    </source>
</evidence>
<feature type="transmembrane region" description="Helical" evidence="1">
    <location>
        <begin position="29"/>
        <end position="50"/>
    </location>
</feature>
<keyword evidence="1" id="KW-0812">Transmembrane</keyword>
<name>A0A2M7H2K8_9BACT</name>
<proteinExistence type="predicted"/>
<keyword evidence="1" id="KW-0472">Membrane</keyword>